<feature type="region of interest" description="Disordered" evidence="11">
    <location>
        <begin position="23"/>
        <end position="78"/>
    </location>
</feature>
<dbReference type="GO" id="GO:0071555">
    <property type="term" value="P:cell wall organization"/>
    <property type="evidence" value="ECO:0007669"/>
    <property type="project" value="UniProtKB-KW"/>
</dbReference>
<dbReference type="GO" id="GO:0005576">
    <property type="term" value="C:extracellular region"/>
    <property type="evidence" value="ECO:0007669"/>
    <property type="project" value="TreeGrafter"/>
</dbReference>
<feature type="compositionally biased region" description="Low complexity" evidence="11">
    <location>
        <begin position="37"/>
        <end position="66"/>
    </location>
</feature>
<comment type="similarity">
    <text evidence="1 10">Belongs to the glycosyl hydrolase 28 family.</text>
</comment>
<keyword evidence="8" id="KW-0961">Cell wall biogenesis/degradation</keyword>
<dbReference type="SUPFAM" id="SSF51126">
    <property type="entry name" value="Pectin lyase-like"/>
    <property type="match status" value="1"/>
</dbReference>
<dbReference type="EMBL" id="CAKLBY020000031">
    <property type="protein sequence ID" value="CAK7906657.1"/>
    <property type="molecule type" value="Genomic_DNA"/>
</dbReference>
<dbReference type="InterPro" id="IPR006626">
    <property type="entry name" value="PbH1"/>
</dbReference>
<keyword evidence="7 10" id="KW-0326">Glycosidase</keyword>
<evidence type="ECO:0000256" key="2">
    <source>
        <dbReference type="ARBA" id="ARBA00012736"/>
    </source>
</evidence>
<feature type="chain" id="PRO_5043875238" description="endo-polygalacturonase" evidence="12">
    <location>
        <begin position="21"/>
        <end position="405"/>
    </location>
</feature>
<evidence type="ECO:0000256" key="11">
    <source>
        <dbReference type="SAM" id="MobiDB-lite"/>
    </source>
</evidence>
<comment type="caution">
    <text evidence="13">The sequence shown here is derived from an EMBL/GenBank/DDBJ whole genome shotgun (WGS) entry which is preliminary data.</text>
</comment>
<dbReference type="AlphaFoldDB" id="A0AAV1T7A6"/>
<evidence type="ECO:0000256" key="5">
    <source>
        <dbReference type="ARBA" id="ARBA00022801"/>
    </source>
</evidence>
<comment type="catalytic activity">
    <reaction evidence="9">
        <text>(1,4-alpha-D-galacturonosyl)n+m + H2O = (1,4-alpha-D-galacturonosyl)n + (1,4-alpha-D-galacturonosyl)m.</text>
        <dbReference type="EC" id="3.2.1.15"/>
    </reaction>
</comment>
<organism evidence="13 14">
    <name type="scientific">Peronospora matthiolae</name>
    <dbReference type="NCBI Taxonomy" id="2874970"/>
    <lineage>
        <taxon>Eukaryota</taxon>
        <taxon>Sar</taxon>
        <taxon>Stramenopiles</taxon>
        <taxon>Oomycota</taxon>
        <taxon>Peronosporomycetes</taxon>
        <taxon>Peronosporales</taxon>
        <taxon>Peronosporaceae</taxon>
        <taxon>Peronospora</taxon>
    </lineage>
</organism>
<evidence type="ECO:0000256" key="12">
    <source>
        <dbReference type="SAM" id="SignalP"/>
    </source>
</evidence>
<dbReference type="GO" id="GO:0004650">
    <property type="term" value="F:polygalacturonase activity"/>
    <property type="evidence" value="ECO:0007669"/>
    <property type="project" value="UniProtKB-EC"/>
</dbReference>
<evidence type="ECO:0000256" key="3">
    <source>
        <dbReference type="ARBA" id="ARBA00022729"/>
    </source>
</evidence>
<sequence length="405" mass="43139">MKLLPTAITALLLIAAATDGSPNVRTIAEGKNKNKSQPGQQNPMQEEQQNPVQQEQQNPVQQEQQQSRPFSSSTNGCNLTGTYKKGTDISSCSSITIDSLSVPAGVMLDLTKTKRGAVIEFKGTTTFGTQKWVGPLVMVSGTDLTVKGSGTLDGQGAWYWKQGQAITRPVFFRLQNVINSKVSGFTIKNMPFRTFSLVTCRNMILSGLTIDSRAGNGIAKNTDGFGLTKNDGVTITGCTIYNQDDCLAMQSSVNTVFSNNYCYNTHGISIGSLGGNAVDQSTTVRGLTVQGNTIVNSVNALRIKTIVGLKGLVTDVKYINNKVVNVKNAIAIRSDYSKAKGGYTNNASSQVQITGITVSGLTGTASNLYDIKVNPKVVSNWNFNAIDVSASVKGMLLGLPNVLGI</sequence>
<dbReference type="InterPro" id="IPR011050">
    <property type="entry name" value="Pectin_lyase_fold/virulence"/>
</dbReference>
<evidence type="ECO:0000256" key="9">
    <source>
        <dbReference type="ARBA" id="ARBA00034074"/>
    </source>
</evidence>
<feature type="signal peptide" evidence="12">
    <location>
        <begin position="1"/>
        <end position="20"/>
    </location>
</feature>
<feature type="compositionally biased region" description="Polar residues" evidence="11">
    <location>
        <begin position="67"/>
        <end position="78"/>
    </location>
</feature>
<keyword evidence="4" id="KW-0677">Repeat</keyword>
<protein>
    <recommendedName>
        <fullName evidence="2">endo-polygalacturonase</fullName>
        <ecNumber evidence="2">3.2.1.15</ecNumber>
    </recommendedName>
</protein>
<keyword evidence="6" id="KW-1015">Disulfide bond</keyword>
<dbReference type="Pfam" id="PF00295">
    <property type="entry name" value="Glyco_hydro_28"/>
    <property type="match status" value="1"/>
</dbReference>
<keyword evidence="3 12" id="KW-0732">Signal</keyword>
<evidence type="ECO:0000256" key="1">
    <source>
        <dbReference type="ARBA" id="ARBA00008834"/>
    </source>
</evidence>
<evidence type="ECO:0000256" key="8">
    <source>
        <dbReference type="ARBA" id="ARBA00023316"/>
    </source>
</evidence>
<dbReference type="InterPro" id="IPR012334">
    <property type="entry name" value="Pectin_lyas_fold"/>
</dbReference>
<dbReference type="Proteomes" id="UP001162060">
    <property type="component" value="Unassembled WGS sequence"/>
</dbReference>
<accession>A0AAV1T7A6</accession>
<dbReference type="PANTHER" id="PTHR31884:SF1">
    <property type="entry name" value="POLYGALACTURONASE"/>
    <property type="match status" value="1"/>
</dbReference>
<evidence type="ECO:0000256" key="7">
    <source>
        <dbReference type="ARBA" id="ARBA00023295"/>
    </source>
</evidence>
<dbReference type="EC" id="3.2.1.15" evidence="2"/>
<evidence type="ECO:0000256" key="6">
    <source>
        <dbReference type="ARBA" id="ARBA00023157"/>
    </source>
</evidence>
<evidence type="ECO:0000256" key="10">
    <source>
        <dbReference type="RuleBase" id="RU361169"/>
    </source>
</evidence>
<dbReference type="InterPro" id="IPR050434">
    <property type="entry name" value="Glycosyl_hydrlase_28"/>
</dbReference>
<proteinExistence type="inferred from homology"/>
<evidence type="ECO:0000313" key="13">
    <source>
        <dbReference type="EMBL" id="CAK7906657.1"/>
    </source>
</evidence>
<name>A0AAV1T7A6_9STRA</name>
<dbReference type="InterPro" id="IPR000743">
    <property type="entry name" value="Glyco_hydro_28"/>
</dbReference>
<dbReference type="Gene3D" id="2.160.20.10">
    <property type="entry name" value="Single-stranded right-handed beta-helix, Pectin lyase-like"/>
    <property type="match status" value="1"/>
</dbReference>
<dbReference type="SMART" id="SM00710">
    <property type="entry name" value="PbH1"/>
    <property type="match status" value="6"/>
</dbReference>
<dbReference type="PANTHER" id="PTHR31884">
    <property type="entry name" value="POLYGALACTURONASE"/>
    <property type="match status" value="1"/>
</dbReference>
<reference evidence="13" key="1">
    <citation type="submission" date="2024-01" db="EMBL/GenBank/DDBJ databases">
        <authorList>
            <person name="Webb A."/>
        </authorList>
    </citation>
    <scope>NUCLEOTIDE SEQUENCE</scope>
    <source>
        <strain evidence="13">Pm1</strain>
    </source>
</reference>
<gene>
    <name evidence="13" type="ORF">PM001_LOCUS3376</name>
</gene>
<keyword evidence="5 10" id="KW-0378">Hydrolase</keyword>
<dbReference type="GO" id="GO:0045490">
    <property type="term" value="P:pectin catabolic process"/>
    <property type="evidence" value="ECO:0007669"/>
    <property type="project" value="TreeGrafter"/>
</dbReference>
<evidence type="ECO:0000256" key="4">
    <source>
        <dbReference type="ARBA" id="ARBA00022737"/>
    </source>
</evidence>
<evidence type="ECO:0000313" key="14">
    <source>
        <dbReference type="Proteomes" id="UP001162060"/>
    </source>
</evidence>